<gene>
    <name evidence="1" type="ORF">LCPAC304_03300</name>
</gene>
<protein>
    <submittedName>
        <fullName evidence="1">Uncharacterized protein</fullName>
    </submittedName>
</protein>
<proteinExistence type="predicted"/>
<reference evidence="1" key="1">
    <citation type="journal article" date="2019" name="MBio">
        <title>Virus Genomes from Deep Sea Sediments Expand the Ocean Megavirome and Support Independent Origins of Viral Gigantism.</title>
        <authorList>
            <person name="Backstrom D."/>
            <person name="Yutin N."/>
            <person name="Jorgensen S.L."/>
            <person name="Dharamshi J."/>
            <person name="Homa F."/>
            <person name="Zaremba-Niedwiedzka K."/>
            <person name="Spang A."/>
            <person name="Wolf Y.I."/>
            <person name="Koonin E.V."/>
            <person name="Ettema T.J."/>
        </authorList>
    </citation>
    <scope>NUCLEOTIDE SEQUENCE</scope>
</reference>
<dbReference type="EMBL" id="MK500566">
    <property type="protein sequence ID" value="QBK91987.1"/>
    <property type="molecule type" value="Genomic_DNA"/>
</dbReference>
<organism evidence="1">
    <name type="scientific">Pithovirus LCPAC304</name>
    <dbReference type="NCBI Taxonomy" id="2506594"/>
    <lineage>
        <taxon>Viruses</taxon>
        <taxon>Pithoviruses</taxon>
    </lineage>
</organism>
<evidence type="ECO:0000313" key="1">
    <source>
        <dbReference type="EMBL" id="QBK91987.1"/>
    </source>
</evidence>
<accession>A0A481Z887</accession>
<sequence length="39" mass="4706">MDVRKDALKDARKDVHKLKLFYQFKLVKALRTKTGQWKT</sequence>
<name>A0A481Z887_9VIRU</name>